<proteinExistence type="predicted"/>
<reference evidence="1" key="1">
    <citation type="submission" date="2023-05" db="EMBL/GenBank/DDBJ databases">
        <authorList>
            <person name="Du J."/>
        </authorList>
    </citation>
    <scope>NUCLEOTIDE SEQUENCE</scope>
    <source>
        <strain evidence="1">UMB1064</strain>
    </source>
</reference>
<evidence type="ECO:0000313" key="2">
    <source>
        <dbReference type="Proteomes" id="UP001223646"/>
    </source>
</evidence>
<dbReference type="EMBL" id="JASOOY020000015">
    <property type="protein sequence ID" value="MEO3716895.1"/>
    <property type="molecule type" value="Genomic_DNA"/>
</dbReference>
<comment type="caution">
    <text evidence="1">The sequence shown here is derived from an EMBL/GenBank/DDBJ whole genome shotgun (WGS) entry which is preliminary data.</text>
</comment>
<accession>A0AAW9SP67</accession>
<dbReference type="AlphaFoldDB" id="A0AAW9SP67"/>
<gene>
    <name evidence="1" type="ORF">QP460_004750</name>
</gene>
<organism evidence="1 2">
    <name type="scientific">Corynebacterium amycolatum</name>
    <dbReference type="NCBI Taxonomy" id="43765"/>
    <lineage>
        <taxon>Bacteria</taxon>
        <taxon>Bacillati</taxon>
        <taxon>Actinomycetota</taxon>
        <taxon>Actinomycetes</taxon>
        <taxon>Mycobacteriales</taxon>
        <taxon>Corynebacteriaceae</taxon>
        <taxon>Corynebacterium</taxon>
    </lineage>
</organism>
<name>A0AAW9SP67_CORAY</name>
<sequence length="375" mass="42128">MLKEQANITIRGVDGVEWHIHGPRSIGSPVRLREGAVGELFDAPFSTVYRGVAGKPGKSFRGINYAERNVVLRLNIAGDTGGDWARVDSRFRRSLSAEREFQLICDTELSGRRWLNVRLAEAPEVENNLDPHEQANMQMQVVVVAANPFWQSQAITDEFVFDGSNWASDSVTVTNPGDVPAWPKWVLTAPAKYGLPDIDLSTPVDKRLDRFVYLPFQPHGREVLVDTDPFEEMITTNDGTLLWAQMNGQFFQNQLPPHLPETQLPVYVDPFPLLPFDLPTTWRIWIGEKLEKLVDAIGLSEFLALTPEAIAEKITEWINGVKPDWLDPIVPDIAVKLTFDFIARIIRETYGRIGNIAGATAQIIVEPQHTRPWGG</sequence>
<dbReference type="Proteomes" id="UP001223646">
    <property type="component" value="Unassembled WGS sequence"/>
</dbReference>
<evidence type="ECO:0000313" key="1">
    <source>
        <dbReference type="EMBL" id="MEO3716895.1"/>
    </source>
</evidence>
<protein>
    <recommendedName>
        <fullName evidence="3">Minor tail protein</fullName>
    </recommendedName>
</protein>
<reference evidence="1" key="2">
    <citation type="submission" date="2024-05" db="EMBL/GenBank/DDBJ databases">
        <authorList>
            <person name="Wolfe A."/>
        </authorList>
    </citation>
    <scope>NUCLEOTIDE SEQUENCE</scope>
    <source>
        <strain evidence="1">UMB1064</strain>
    </source>
</reference>
<evidence type="ECO:0008006" key="3">
    <source>
        <dbReference type="Google" id="ProtNLM"/>
    </source>
</evidence>
<dbReference type="RefSeq" id="WP_347658405.1">
    <property type="nucleotide sequence ID" value="NZ_JASOOY020000015.1"/>
</dbReference>